<feature type="compositionally biased region" description="Basic and acidic residues" evidence="1">
    <location>
        <begin position="223"/>
        <end position="241"/>
    </location>
</feature>
<feature type="region of interest" description="Disordered" evidence="1">
    <location>
        <begin position="51"/>
        <end position="316"/>
    </location>
</feature>
<dbReference type="GO" id="GO:0008270">
    <property type="term" value="F:zinc ion binding"/>
    <property type="evidence" value="ECO:0007669"/>
    <property type="project" value="InterPro"/>
</dbReference>
<proteinExistence type="predicted"/>
<dbReference type="AlphaFoldDB" id="A0A7J6LFB6"/>
<evidence type="ECO:0008006" key="4">
    <source>
        <dbReference type="Google" id="ProtNLM"/>
    </source>
</evidence>
<feature type="compositionally biased region" description="Basic and acidic residues" evidence="1">
    <location>
        <begin position="199"/>
        <end position="216"/>
    </location>
</feature>
<evidence type="ECO:0000256" key="1">
    <source>
        <dbReference type="SAM" id="MobiDB-lite"/>
    </source>
</evidence>
<feature type="compositionally biased region" description="Basic residues" evidence="1">
    <location>
        <begin position="112"/>
        <end position="131"/>
    </location>
</feature>
<dbReference type="InterPro" id="IPR036875">
    <property type="entry name" value="Znf_CCHC_sf"/>
</dbReference>
<feature type="non-terminal residue" evidence="2">
    <location>
        <position position="1"/>
    </location>
</feature>
<gene>
    <name evidence="2" type="ORF">FOL47_008226</name>
</gene>
<dbReference type="EMBL" id="JAAPAO010000516">
    <property type="protein sequence ID" value="KAF4657949.1"/>
    <property type="molecule type" value="Genomic_DNA"/>
</dbReference>
<feature type="compositionally biased region" description="Basic and acidic residues" evidence="1">
    <location>
        <begin position="88"/>
        <end position="111"/>
    </location>
</feature>
<accession>A0A7J6LFB6</accession>
<feature type="compositionally biased region" description="Low complexity" evidence="1">
    <location>
        <begin position="134"/>
        <end position="147"/>
    </location>
</feature>
<comment type="caution">
    <text evidence="2">The sequence shown here is derived from an EMBL/GenBank/DDBJ whole genome shotgun (WGS) entry which is preliminary data.</text>
</comment>
<keyword evidence="3" id="KW-1185">Reference proteome</keyword>
<name>A0A7J6LFB6_PERCH</name>
<dbReference type="OrthoDB" id="437973at2759"/>
<feature type="compositionally biased region" description="Low complexity" evidence="1">
    <location>
        <begin position="157"/>
        <end position="172"/>
    </location>
</feature>
<evidence type="ECO:0000313" key="3">
    <source>
        <dbReference type="Proteomes" id="UP000591131"/>
    </source>
</evidence>
<feature type="compositionally biased region" description="Basic and acidic residues" evidence="1">
    <location>
        <begin position="307"/>
        <end position="316"/>
    </location>
</feature>
<dbReference type="Proteomes" id="UP000591131">
    <property type="component" value="Unassembled WGS sequence"/>
</dbReference>
<feature type="compositionally biased region" description="Basic residues" evidence="1">
    <location>
        <begin position="59"/>
        <end position="69"/>
    </location>
</feature>
<sequence length="316" mass="35326">MSSDVVIKAVGLVTFGRMLKLSTATSKAKEDILCQNCLQYGHWSYECKNPPKNASRMSRMQKIRSKKYQPKFNEDPGPDVPKNNFLYDTKRFGERERGEMKDAKMPADATKRKVNGRGRAKVRDTKRSRRRSPSESSSSSSSSSSSDSESDSDSSSESDSSSSSSSDSSRSPSRSRRRSSKEPVRERRSSTSSPKRTSRRSDAKDIDAWRKARDDAQAGPRQRQIERPPSSRDRFEREKPRGVRPVSPKQRRSSDDKRRKERPDSGEEDTGSIPSEDILTSDGPPAGSPRWFEISLSPSRGSPPEAQPDKEEASGG</sequence>
<dbReference type="GO" id="GO:0003676">
    <property type="term" value="F:nucleic acid binding"/>
    <property type="evidence" value="ECO:0007669"/>
    <property type="project" value="InterPro"/>
</dbReference>
<dbReference type="SUPFAM" id="SSF57756">
    <property type="entry name" value="Retrovirus zinc finger-like domains"/>
    <property type="match status" value="1"/>
</dbReference>
<evidence type="ECO:0000313" key="2">
    <source>
        <dbReference type="EMBL" id="KAF4657949.1"/>
    </source>
</evidence>
<reference evidence="2 3" key="1">
    <citation type="submission" date="2020-04" db="EMBL/GenBank/DDBJ databases">
        <title>Perkinsus chesapeaki whole genome sequence.</title>
        <authorList>
            <person name="Bogema D.R."/>
        </authorList>
    </citation>
    <scope>NUCLEOTIDE SEQUENCE [LARGE SCALE GENOMIC DNA]</scope>
    <source>
        <strain evidence="2">ATCC PRA-425</strain>
    </source>
</reference>
<feature type="compositionally biased region" description="Basic and acidic residues" evidence="1">
    <location>
        <begin position="180"/>
        <end position="189"/>
    </location>
</feature>
<feature type="compositionally biased region" description="Basic and acidic residues" evidence="1">
    <location>
        <begin position="252"/>
        <end position="265"/>
    </location>
</feature>
<protein>
    <recommendedName>
        <fullName evidence="4">Zinc finger, CCHC domain containing</fullName>
    </recommendedName>
</protein>
<organism evidence="2 3">
    <name type="scientific">Perkinsus chesapeaki</name>
    <name type="common">Clam parasite</name>
    <name type="synonym">Perkinsus andrewsi</name>
    <dbReference type="NCBI Taxonomy" id="330153"/>
    <lineage>
        <taxon>Eukaryota</taxon>
        <taxon>Sar</taxon>
        <taxon>Alveolata</taxon>
        <taxon>Perkinsozoa</taxon>
        <taxon>Perkinsea</taxon>
        <taxon>Perkinsida</taxon>
        <taxon>Perkinsidae</taxon>
        <taxon>Perkinsus</taxon>
    </lineage>
</organism>
<dbReference type="Pfam" id="PF13917">
    <property type="entry name" value="zf-CCHC_3"/>
    <property type="match status" value="1"/>
</dbReference>